<dbReference type="GO" id="GO:0004792">
    <property type="term" value="F:thiosulfate-cyanide sulfurtransferase activity"/>
    <property type="evidence" value="ECO:0007669"/>
    <property type="project" value="TreeGrafter"/>
</dbReference>
<dbReference type="EMBL" id="PFMR01000180">
    <property type="protein sequence ID" value="PIZ16552.1"/>
    <property type="molecule type" value="Genomic_DNA"/>
</dbReference>
<dbReference type="GO" id="GO:0008641">
    <property type="term" value="F:ubiquitin-like modifier activating enzyme activity"/>
    <property type="evidence" value="ECO:0007669"/>
    <property type="project" value="InterPro"/>
</dbReference>
<evidence type="ECO:0000259" key="4">
    <source>
        <dbReference type="Pfam" id="PF00899"/>
    </source>
</evidence>
<dbReference type="InterPro" id="IPR045886">
    <property type="entry name" value="ThiF/MoeB/HesA"/>
</dbReference>
<dbReference type="PANTHER" id="PTHR10953:SF102">
    <property type="entry name" value="ADENYLYLTRANSFERASE AND SULFURTRANSFERASE MOCS3"/>
    <property type="match status" value="1"/>
</dbReference>
<gene>
    <name evidence="5" type="ORF">COY52_06730</name>
</gene>
<dbReference type="SUPFAM" id="SSF69572">
    <property type="entry name" value="Activating enzymes of the ubiquitin-like proteins"/>
    <property type="match status" value="1"/>
</dbReference>
<feature type="domain" description="THIF-type NAD/FAD binding fold" evidence="4">
    <location>
        <begin position="11"/>
        <end position="246"/>
    </location>
</feature>
<dbReference type="NCBIfam" id="NF004281">
    <property type="entry name" value="PRK05690.1"/>
    <property type="match status" value="1"/>
</dbReference>
<evidence type="ECO:0000256" key="1">
    <source>
        <dbReference type="ARBA" id="ARBA00022679"/>
    </source>
</evidence>
<dbReference type="InterPro" id="IPR000594">
    <property type="entry name" value="ThiF_NAD_FAD-bd"/>
</dbReference>
<comment type="caution">
    <text evidence="5">The sequence shown here is derived from an EMBL/GenBank/DDBJ whole genome shotgun (WGS) entry which is preliminary data.</text>
</comment>
<evidence type="ECO:0000313" key="5">
    <source>
        <dbReference type="EMBL" id="PIZ16552.1"/>
    </source>
</evidence>
<accession>A0A2M7SAK2</accession>
<dbReference type="GO" id="GO:0005524">
    <property type="term" value="F:ATP binding"/>
    <property type="evidence" value="ECO:0007669"/>
    <property type="project" value="UniProtKB-KW"/>
</dbReference>
<dbReference type="Gene3D" id="3.40.50.720">
    <property type="entry name" value="NAD(P)-binding Rossmann-like Domain"/>
    <property type="match status" value="1"/>
</dbReference>
<dbReference type="PANTHER" id="PTHR10953">
    <property type="entry name" value="UBIQUITIN-ACTIVATING ENZYME E1"/>
    <property type="match status" value="1"/>
</dbReference>
<dbReference type="GO" id="GO:0016779">
    <property type="term" value="F:nucleotidyltransferase activity"/>
    <property type="evidence" value="ECO:0007669"/>
    <property type="project" value="UniProtKB-KW"/>
</dbReference>
<dbReference type="GO" id="GO:0008146">
    <property type="term" value="F:sulfotransferase activity"/>
    <property type="evidence" value="ECO:0007669"/>
    <property type="project" value="TreeGrafter"/>
</dbReference>
<name>A0A2M7SAK2_9BACT</name>
<evidence type="ECO:0000256" key="2">
    <source>
        <dbReference type="ARBA" id="ARBA00022741"/>
    </source>
</evidence>
<dbReference type="InterPro" id="IPR035985">
    <property type="entry name" value="Ubiquitin-activating_enz"/>
</dbReference>
<keyword evidence="2" id="KW-0547">Nucleotide-binding</keyword>
<keyword evidence="3" id="KW-0067">ATP-binding</keyword>
<dbReference type="CDD" id="cd00757">
    <property type="entry name" value="ThiF_MoeB_HesA_family"/>
    <property type="match status" value="1"/>
</dbReference>
<proteinExistence type="predicted"/>
<protein>
    <submittedName>
        <fullName evidence="5">Adenylyltransferase</fullName>
    </submittedName>
</protein>
<evidence type="ECO:0000256" key="3">
    <source>
        <dbReference type="ARBA" id="ARBA00022840"/>
    </source>
</evidence>
<evidence type="ECO:0000313" key="6">
    <source>
        <dbReference type="Proteomes" id="UP000229307"/>
    </source>
</evidence>
<organism evidence="5 6">
    <name type="scientific">Candidatus Desantisbacteria bacterium CG_4_10_14_0_8_um_filter_48_22</name>
    <dbReference type="NCBI Taxonomy" id="1974543"/>
    <lineage>
        <taxon>Bacteria</taxon>
        <taxon>Candidatus Desantisiibacteriota</taxon>
    </lineage>
</organism>
<dbReference type="GO" id="GO:0005829">
    <property type="term" value="C:cytosol"/>
    <property type="evidence" value="ECO:0007669"/>
    <property type="project" value="TreeGrafter"/>
</dbReference>
<keyword evidence="1 5" id="KW-0808">Transferase</keyword>
<dbReference type="FunFam" id="3.40.50.720:FF:000033">
    <property type="entry name" value="Adenylyltransferase and sulfurtransferase MOCS3"/>
    <property type="match status" value="1"/>
</dbReference>
<sequence length="268" mass="29449">MNLTEEQIERYSRQIILQEIGGAGQKKIMQAKVLIVGCGGLGSPCAFYLAGAGVGKIGLVDSDKVELNNLQRQILHFTKDVGVSKAESGKEKLNAFNPQVEVVPYKTRLTSRNIMEIIKDYDIVVDGSDNFPTRYLVNDACVLSNKPFSHAGILRFDGQAITIIPHEGPCYRCLFSEPPPPGLVPSCQEAGILGVVAGMLGIIQATEVLKFILRKGELLVGKLLVFNALEMHFRKVNVRRDKNCPVCGDNPTVTKLIDYEQFCSLQGR</sequence>
<keyword evidence="5" id="KW-0548">Nucleotidyltransferase</keyword>
<dbReference type="Pfam" id="PF00899">
    <property type="entry name" value="ThiF"/>
    <property type="match status" value="1"/>
</dbReference>
<dbReference type="Proteomes" id="UP000229307">
    <property type="component" value="Unassembled WGS sequence"/>
</dbReference>
<dbReference type="AlphaFoldDB" id="A0A2M7SAK2"/>
<reference evidence="6" key="1">
    <citation type="submission" date="2017-09" db="EMBL/GenBank/DDBJ databases">
        <title>Depth-based differentiation of microbial function through sediment-hosted aquifers and enrichment of novel symbionts in the deep terrestrial subsurface.</title>
        <authorList>
            <person name="Probst A.J."/>
            <person name="Ladd B."/>
            <person name="Jarett J.K."/>
            <person name="Geller-Mcgrath D.E."/>
            <person name="Sieber C.M.K."/>
            <person name="Emerson J.B."/>
            <person name="Anantharaman K."/>
            <person name="Thomas B.C."/>
            <person name="Malmstrom R."/>
            <person name="Stieglmeier M."/>
            <person name="Klingl A."/>
            <person name="Woyke T."/>
            <person name="Ryan C.M."/>
            <person name="Banfield J.F."/>
        </authorList>
    </citation>
    <scope>NUCLEOTIDE SEQUENCE [LARGE SCALE GENOMIC DNA]</scope>
</reference>